<organism evidence="1 2">
    <name type="scientific">Bauhinia variegata</name>
    <name type="common">Purple orchid tree</name>
    <name type="synonym">Phanera variegata</name>
    <dbReference type="NCBI Taxonomy" id="167791"/>
    <lineage>
        <taxon>Eukaryota</taxon>
        <taxon>Viridiplantae</taxon>
        <taxon>Streptophyta</taxon>
        <taxon>Embryophyta</taxon>
        <taxon>Tracheophyta</taxon>
        <taxon>Spermatophyta</taxon>
        <taxon>Magnoliopsida</taxon>
        <taxon>eudicotyledons</taxon>
        <taxon>Gunneridae</taxon>
        <taxon>Pentapetalae</taxon>
        <taxon>rosids</taxon>
        <taxon>fabids</taxon>
        <taxon>Fabales</taxon>
        <taxon>Fabaceae</taxon>
        <taxon>Cercidoideae</taxon>
        <taxon>Cercideae</taxon>
        <taxon>Bauhiniinae</taxon>
        <taxon>Bauhinia</taxon>
    </lineage>
</organism>
<protein>
    <submittedName>
        <fullName evidence="1">Uncharacterized protein</fullName>
    </submittedName>
</protein>
<dbReference type="Proteomes" id="UP000828941">
    <property type="component" value="Chromosome 11"/>
</dbReference>
<gene>
    <name evidence="1" type="ORF">L6164_026399</name>
</gene>
<name>A0ACB9LRI3_BAUVA</name>
<accession>A0ACB9LRI3</accession>
<comment type="caution">
    <text evidence="1">The sequence shown here is derived from an EMBL/GenBank/DDBJ whole genome shotgun (WGS) entry which is preliminary data.</text>
</comment>
<evidence type="ECO:0000313" key="2">
    <source>
        <dbReference type="Proteomes" id="UP000828941"/>
    </source>
</evidence>
<dbReference type="EMBL" id="CM039436">
    <property type="protein sequence ID" value="KAI4313415.1"/>
    <property type="molecule type" value="Genomic_DNA"/>
</dbReference>
<sequence length="256" mass="29349">MILQNVMNLEKLCNAPFTGESFFKLKIIKVKSCGKLRSLFSASLARGLPQLVEIELEECFHMERVIYDDEKAAGILQFPKLCSLTIRSLPLLLGFHYEGNVLGTSDALFCEKVMLPSLEKLTINGLDKLNMIWNRLAAEDNTHNSSIRDKMKETWHGQIVDRLFCNLKTLKVANCERISKVLSFSLLNLLNNLEELEVEGCNSVQVVFDLEKITSEERHVVPKCHLRKLILISLPNLKHVWNKDPQEFLIFKTYLS</sequence>
<keyword evidence="2" id="KW-1185">Reference proteome</keyword>
<proteinExistence type="predicted"/>
<evidence type="ECO:0000313" key="1">
    <source>
        <dbReference type="EMBL" id="KAI4313415.1"/>
    </source>
</evidence>
<reference evidence="1 2" key="1">
    <citation type="journal article" date="2022" name="DNA Res.">
        <title>Chromosomal-level genome assembly of the orchid tree Bauhinia variegata (Leguminosae; Cercidoideae) supports the allotetraploid origin hypothesis of Bauhinia.</title>
        <authorList>
            <person name="Zhong Y."/>
            <person name="Chen Y."/>
            <person name="Zheng D."/>
            <person name="Pang J."/>
            <person name="Liu Y."/>
            <person name="Luo S."/>
            <person name="Meng S."/>
            <person name="Qian L."/>
            <person name="Wei D."/>
            <person name="Dai S."/>
            <person name="Zhou R."/>
        </authorList>
    </citation>
    <scope>NUCLEOTIDE SEQUENCE [LARGE SCALE GENOMIC DNA]</scope>
    <source>
        <strain evidence="1">BV-YZ2020</strain>
    </source>
</reference>